<keyword evidence="5" id="KW-0689">Ribosomal protein</keyword>
<dbReference type="NCBIfam" id="TIGR01079">
    <property type="entry name" value="rplX_bact"/>
    <property type="match status" value="1"/>
</dbReference>
<accession>A0A7S3V6A7</accession>
<dbReference type="InterPro" id="IPR057264">
    <property type="entry name" value="Ribosomal_uL24_C"/>
</dbReference>
<dbReference type="InterPro" id="IPR003256">
    <property type="entry name" value="Ribosomal_uL24"/>
</dbReference>
<dbReference type="GO" id="GO:0006412">
    <property type="term" value="P:translation"/>
    <property type="evidence" value="ECO:0007669"/>
    <property type="project" value="InterPro"/>
</dbReference>
<evidence type="ECO:0000256" key="2">
    <source>
        <dbReference type="ARBA" id="ARBA00010618"/>
    </source>
</evidence>
<dbReference type="HAMAP" id="MF_01326_B">
    <property type="entry name" value="Ribosomal_uL24_B"/>
    <property type="match status" value="1"/>
</dbReference>
<dbReference type="Pfam" id="PF17136">
    <property type="entry name" value="ribosomal_L24"/>
    <property type="match status" value="1"/>
</dbReference>
<dbReference type="InterPro" id="IPR008991">
    <property type="entry name" value="Translation_prot_SH3-like_sf"/>
</dbReference>
<sequence length="185" mass="20925">MATRAKIMNSIMKRTFPKRTEIKPAMKEAAKKTKWNILRGDTVQVIERKHPEFGKQGVVTVVDRRRDRVIIEGVNTGPKRQKANPDRGLAGRTIMKERSIHYSNVNLVDPVSGLPTRVSRKTLEDGSKVRVAKKSGAIIPRPEILKERRRPKSIASTVSDTSDADLVWETTYSSIPESELVRVRE</sequence>
<dbReference type="SUPFAM" id="SSF50104">
    <property type="entry name" value="Translation proteins SH3-like domain"/>
    <property type="match status" value="1"/>
</dbReference>
<evidence type="ECO:0000313" key="8">
    <source>
        <dbReference type="EMBL" id="CAE0459645.1"/>
    </source>
</evidence>
<reference evidence="8" key="1">
    <citation type="submission" date="2021-01" db="EMBL/GenBank/DDBJ databases">
        <authorList>
            <person name="Corre E."/>
            <person name="Pelletier E."/>
            <person name="Niang G."/>
            <person name="Scheremetjew M."/>
            <person name="Finn R."/>
            <person name="Kale V."/>
            <person name="Holt S."/>
            <person name="Cochrane G."/>
            <person name="Meng A."/>
            <person name="Brown T."/>
            <person name="Cohen L."/>
        </authorList>
    </citation>
    <scope>NUCLEOTIDE SEQUENCE</scope>
    <source>
        <strain evidence="8">MM31A-1</strain>
    </source>
</reference>
<protein>
    <recommendedName>
        <fullName evidence="7">Large ribosomal subunit protein uL24 C-terminal domain-containing protein</fullName>
    </recommendedName>
</protein>
<dbReference type="PANTHER" id="PTHR12903">
    <property type="entry name" value="MITOCHONDRIAL RIBOSOMAL PROTEIN L24"/>
    <property type="match status" value="1"/>
</dbReference>
<proteinExistence type="inferred from homology"/>
<dbReference type="AlphaFoldDB" id="A0A7S3V6A7"/>
<dbReference type="GO" id="GO:0003723">
    <property type="term" value="F:RNA binding"/>
    <property type="evidence" value="ECO:0007669"/>
    <property type="project" value="InterPro"/>
</dbReference>
<organism evidence="8">
    <name type="scientific">Chaetoceros debilis</name>
    <dbReference type="NCBI Taxonomy" id="122233"/>
    <lineage>
        <taxon>Eukaryota</taxon>
        <taxon>Sar</taxon>
        <taxon>Stramenopiles</taxon>
        <taxon>Ochrophyta</taxon>
        <taxon>Bacillariophyta</taxon>
        <taxon>Coscinodiscophyceae</taxon>
        <taxon>Chaetocerotophycidae</taxon>
        <taxon>Chaetocerotales</taxon>
        <taxon>Chaetocerotaceae</taxon>
        <taxon>Chaetoceros</taxon>
    </lineage>
</organism>
<keyword evidence="3" id="KW-0150">Chloroplast</keyword>
<evidence type="ECO:0000256" key="3">
    <source>
        <dbReference type="ARBA" id="ARBA00022528"/>
    </source>
</evidence>
<dbReference type="InterPro" id="IPR014722">
    <property type="entry name" value="Rib_uL2_dom2"/>
</dbReference>
<evidence type="ECO:0000256" key="4">
    <source>
        <dbReference type="ARBA" id="ARBA00022640"/>
    </source>
</evidence>
<comment type="similarity">
    <text evidence="2">Belongs to the universal ribosomal protein uL24 family.</text>
</comment>
<gene>
    <name evidence="8" type="ORF">CDEB00056_LOCUS4486</name>
</gene>
<comment type="subcellular location">
    <subcellularLocation>
        <location evidence="1">Plastid</location>
        <location evidence="1">Chloroplast</location>
    </subcellularLocation>
</comment>
<feature type="domain" description="Large ribosomal subunit protein uL24 C-terminal" evidence="7">
    <location>
        <begin position="74"/>
        <end position="139"/>
    </location>
</feature>
<evidence type="ECO:0000259" key="7">
    <source>
        <dbReference type="Pfam" id="PF17136"/>
    </source>
</evidence>
<evidence type="ECO:0000256" key="5">
    <source>
        <dbReference type="ARBA" id="ARBA00022980"/>
    </source>
</evidence>
<dbReference type="InterPro" id="IPR041988">
    <property type="entry name" value="Ribosomal_uL24_KOW"/>
</dbReference>
<dbReference type="EMBL" id="HBIO01006172">
    <property type="protein sequence ID" value="CAE0459645.1"/>
    <property type="molecule type" value="Transcribed_RNA"/>
</dbReference>
<dbReference type="CDD" id="cd06089">
    <property type="entry name" value="KOW_RPL26"/>
    <property type="match status" value="1"/>
</dbReference>
<name>A0A7S3V6A7_9STRA</name>
<dbReference type="GO" id="GO:0005840">
    <property type="term" value="C:ribosome"/>
    <property type="evidence" value="ECO:0007669"/>
    <property type="project" value="UniProtKB-KW"/>
</dbReference>
<dbReference type="GO" id="GO:0003735">
    <property type="term" value="F:structural constituent of ribosome"/>
    <property type="evidence" value="ECO:0007669"/>
    <property type="project" value="InterPro"/>
</dbReference>
<evidence type="ECO:0000256" key="1">
    <source>
        <dbReference type="ARBA" id="ARBA00004229"/>
    </source>
</evidence>
<evidence type="ECO:0000256" key="6">
    <source>
        <dbReference type="ARBA" id="ARBA00023274"/>
    </source>
</evidence>
<keyword evidence="6" id="KW-0687">Ribonucleoprotein</keyword>
<dbReference type="Gene3D" id="2.30.30.30">
    <property type="match status" value="1"/>
</dbReference>
<dbReference type="GO" id="GO:0009507">
    <property type="term" value="C:chloroplast"/>
    <property type="evidence" value="ECO:0007669"/>
    <property type="project" value="UniProtKB-SubCell"/>
</dbReference>
<dbReference type="GO" id="GO:1990904">
    <property type="term" value="C:ribonucleoprotein complex"/>
    <property type="evidence" value="ECO:0007669"/>
    <property type="project" value="UniProtKB-KW"/>
</dbReference>
<keyword evidence="4" id="KW-0934">Plastid</keyword>